<dbReference type="EMBL" id="VCLB01000007">
    <property type="protein sequence ID" value="TNB47176.1"/>
    <property type="molecule type" value="Genomic_DNA"/>
</dbReference>
<dbReference type="GO" id="GO:0016740">
    <property type="term" value="F:transferase activity"/>
    <property type="evidence" value="ECO:0007669"/>
    <property type="project" value="UniProtKB-KW"/>
</dbReference>
<sequence>MKTFTYFEPKTEGHSAIWATWLLERLLRHEAGMPVRLAAGAALIERLPAALRGDPALSIDPLPDGEMRALMEGSLVARGLAQWGKARRLLAERPGVCFIPAFDHALLGACVDRRPVDGIITGIIFRPPNHFGLRPSLKGRVDTARRRAMYFASRRRATPFLFTLDETAARDRMTAGRLLFSPDPAPDLSLLAVPGRKSRDDGRRGLLIFGALSRRKGVVTLLRAIRHIAPERQRGLALRLVGRIAGEDRAEIEAALSECRSANPDMAIELVDRFVTDAELAQEVVNCDVVLAPYQNHVGSSGVLFWAAAAGKPVIAQETGLMGYQARLHRLGTTTDTTDPQALARAIEGEPAISREDAQAFVAEHTADNFARSIFDRLLA</sequence>
<proteinExistence type="predicted"/>
<dbReference type="Gene3D" id="3.40.50.2000">
    <property type="entry name" value="Glycogen Phosphorylase B"/>
    <property type="match status" value="1"/>
</dbReference>
<reference evidence="1 2" key="1">
    <citation type="submission" date="2019-05" db="EMBL/GenBank/DDBJ databases">
        <authorList>
            <person name="Lee S.D."/>
        </authorList>
    </citation>
    <scope>NUCLEOTIDE SEQUENCE [LARGE SCALE GENOMIC DNA]</scope>
    <source>
        <strain evidence="1 2">GH2-6</strain>
    </source>
</reference>
<dbReference type="OrthoDB" id="7826001at2"/>
<evidence type="ECO:0000313" key="1">
    <source>
        <dbReference type="EMBL" id="TNB47176.1"/>
    </source>
</evidence>
<accession>A0A5C4JP05</accession>
<dbReference type="PANTHER" id="PTHR12526">
    <property type="entry name" value="GLYCOSYLTRANSFERASE"/>
    <property type="match status" value="1"/>
</dbReference>
<dbReference type="RefSeq" id="WP_138749009.1">
    <property type="nucleotide sequence ID" value="NZ_VCLB01000007.1"/>
</dbReference>
<protein>
    <submittedName>
        <fullName evidence="1">Glycosyltransferase</fullName>
    </submittedName>
</protein>
<dbReference type="Pfam" id="PF13692">
    <property type="entry name" value="Glyco_trans_1_4"/>
    <property type="match status" value="1"/>
</dbReference>
<organism evidence="1 2">
    <name type="scientific">Martelella lutilitoris</name>
    <dbReference type="NCBI Taxonomy" id="2583532"/>
    <lineage>
        <taxon>Bacteria</taxon>
        <taxon>Pseudomonadati</taxon>
        <taxon>Pseudomonadota</taxon>
        <taxon>Alphaproteobacteria</taxon>
        <taxon>Hyphomicrobiales</taxon>
        <taxon>Aurantimonadaceae</taxon>
        <taxon>Martelella</taxon>
    </lineage>
</organism>
<comment type="caution">
    <text evidence="1">The sequence shown here is derived from an EMBL/GenBank/DDBJ whole genome shotgun (WGS) entry which is preliminary data.</text>
</comment>
<keyword evidence="1" id="KW-0808">Transferase</keyword>
<evidence type="ECO:0000313" key="2">
    <source>
        <dbReference type="Proteomes" id="UP000307874"/>
    </source>
</evidence>
<reference evidence="1 2" key="2">
    <citation type="submission" date="2019-06" db="EMBL/GenBank/DDBJ databases">
        <title>Martelella lutilitoris sp. nov., isolated from a tidal mudflat.</title>
        <authorList>
            <person name="Kim Y.-J."/>
        </authorList>
    </citation>
    <scope>NUCLEOTIDE SEQUENCE [LARGE SCALE GENOMIC DNA]</scope>
    <source>
        <strain evidence="1 2">GH2-6</strain>
    </source>
</reference>
<dbReference type="SUPFAM" id="SSF53756">
    <property type="entry name" value="UDP-Glycosyltransferase/glycogen phosphorylase"/>
    <property type="match status" value="1"/>
</dbReference>
<dbReference type="Proteomes" id="UP000307874">
    <property type="component" value="Unassembled WGS sequence"/>
</dbReference>
<dbReference type="AlphaFoldDB" id="A0A5C4JP05"/>
<gene>
    <name evidence="1" type="ORF">FF124_13450</name>
</gene>
<name>A0A5C4JP05_9HYPH</name>
<keyword evidence="2" id="KW-1185">Reference proteome</keyword>